<evidence type="ECO:0000256" key="2">
    <source>
        <dbReference type="SAM" id="MobiDB-lite"/>
    </source>
</evidence>
<dbReference type="PANTHER" id="PTHR13284:SF4">
    <property type="entry name" value="C2H2-TYPE DOMAIN-CONTAINING PROTEIN"/>
    <property type="match status" value="1"/>
</dbReference>
<dbReference type="SUPFAM" id="SSF55315">
    <property type="entry name" value="L30e-like"/>
    <property type="match status" value="1"/>
</dbReference>
<feature type="compositionally biased region" description="Polar residues" evidence="2">
    <location>
        <begin position="107"/>
        <end position="119"/>
    </location>
</feature>
<feature type="region of interest" description="Disordered" evidence="2">
    <location>
        <begin position="287"/>
        <end position="353"/>
    </location>
</feature>
<feature type="compositionally biased region" description="Basic and acidic residues" evidence="2">
    <location>
        <begin position="325"/>
        <end position="341"/>
    </location>
</feature>
<keyword evidence="5" id="KW-1185">Reference proteome</keyword>
<evidence type="ECO:0000256" key="1">
    <source>
        <dbReference type="SAM" id="Coils"/>
    </source>
</evidence>
<feature type="region of interest" description="Disordered" evidence="2">
    <location>
        <begin position="636"/>
        <end position="658"/>
    </location>
</feature>
<gene>
    <name evidence="4" type="ORF">OKIOD_LOCUS7745</name>
</gene>
<dbReference type="EMBL" id="OU015569">
    <property type="protein sequence ID" value="CAG5099031.1"/>
    <property type="molecule type" value="Genomic_DNA"/>
</dbReference>
<accession>A0ABN7SFT3</accession>
<dbReference type="Gene3D" id="3.30.1330.30">
    <property type="match status" value="1"/>
</dbReference>
<feature type="domain" description="Ribosomal protein eL8/eL30/eS12/Gadd45" evidence="3">
    <location>
        <begin position="411"/>
        <end position="503"/>
    </location>
</feature>
<evidence type="ECO:0000259" key="3">
    <source>
        <dbReference type="Pfam" id="PF01248"/>
    </source>
</evidence>
<organism evidence="4 5">
    <name type="scientific">Oikopleura dioica</name>
    <name type="common">Tunicate</name>
    <dbReference type="NCBI Taxonomy" id="34765"/>
    <lineage>
        <taxon>Eukaryota</taxon>
        <taxon>Metazoa</taxon>
        <taxon>Chordata</taxon>
        <taxon>Tunicata</taxon>
        <taxon>Appendicularia</taxon>
        <taxon>Copelata</taxon>
        <taxon>Oikopleuridae</taxon>
        <taxon>Oikopleura</taxon>
    </lineage>
</organism>
<keyword evidence="1" id="KW-0175">Coiled coil</keyword>
<evidence type="ECO:0000313" key="4">
    <source>
        <dbReference type="EMBL" id="CAG5099031.1"/>
    </source>
</evidence>
<evidence type="ECO:0000313" key="5">
    <source>
        <dbReference type="Proteomes" id="UP001158576"/>
    </source>
</evidence>
<feature type="compositionally biased region" description="Polar residues" evidence="2">
    <location>
        <begin position="163"/>
        <end position="195"/>
    </location>
</feature>
<feature type="compositionally biased region" description="Pro residues" evidence="2">
    <location>
        <begin position="641"/>
        <end position="658"/>
    </location>
</feature>
<feature type="region of interest" description="Disordered" evidence="2">
    <location>
        <begin position="96"/>
        <end position="200"/>
    </location>
</feature>
<feature type="region of interest" description="Disordered" evidence="2">
    <location>
        <begin position="1"/>
        <end position="50"/>
    </location>
</feature>
<proteinExistence type="predicted"/>
<sequence>MYSPYQLSGGGPQPQPTTGGQEAAPNGGASSTPVPDQAQQASAAAPHAPHHHYPQYVTSCYPFVQEQVYHPHVYFNPLQHTHAGPNLGAYNNQRARKYRKPRRVQTQDKSLQCDLNTGKEQPASANPDLITPTNQPDPDSDSGYCSPKQKPSCVESSPPVVSQTDQPSYTQVPASAGVNQAQATPSTPSSNNQANRGVGNVAQRTDPTLVAETLQTQHEHRQSQLPLQRPTSIPLHAASIVSHTADHGSFVRDSRRTARKAERAFRKAELEYAEIAAEQERLVKRISQTNISNQPKMDAKNNFKKKGKVKENPKQKKPTALKRVILKERQEKKEARERTESTDQSDDVPPLPPILDGIGGPETALIKDCVEASRIHSRRFREYCDQVIDKKIDNLTANLLSELCRFYNRQLQKNPTKAKSKRRFVLGIREVFKHLKLNKIKCVIVSPNLEKIQSKGGLDDMLSQVLQWCEDHSLQVIFALGRRALGRACGKFVPVSIVGIFDISGCEEQYAHLSTLVREAREQYQKLVGTVAREIEDSHERAQEVQAAEVDEEIQLDKLKLDKTLDLENSSGAIVENGTSESTPVCNGQAQLVDDLIKGTSRKAYQVHSRNASAASGVSIISAVSQGEDMNWREIVSDCNPKPPNTINSPPPPSEEKV</sequence>
<name>A0ABN7SFT3_OIKDI</name>
<dbReference type="Pfam" id="PF01248">
    <property type="entry name" value="Ribosomal_L7Ae"/>
    <property type="match status" value="1"/>
</dbReference>
<feature type="compositionally biased region" description="Low complexity" evidence="2">
    <location>
        <begin position="151"/>
        <end position="162"/>
    </location>
</feature>
<feature type="compositionally biased region" description="Low complexity" evidence="2">
    <location>
        <begin position="35"/>
        <end position="47"/>
    </location>
</feature>
<dbReference type="InterPro" id="IPR040051">
    <property type="entry name" value="SECISBP2"/>
</dbReference>
<feature type="coiled-coil region" evidence="1">
    <location>
        <begin position="251"/>
        <end position="278"/>
    </location>
</feature>
<protein>
    <submittedName>
        <fullName evidence="4">Oidioi.mRNA.OKI2018_I69.XSR.g16187.t1.cds</fullName>
    </submittedName>
</protein>
<dbReference type="InterPro" id="IPR004038">
    <property type="entry name" value="Ribosomal_eL8/eL30/eS12/Gad45"/>
</dbReference>
<dbReference type="PANTHER" id="PTHR13284">
    <property type="entry name" value="GH01354P"/>
    <property type="match status" value="1"/>
</dbReference>
<reference evidence="4 5" key="1">
    <citation type="submission" date="2021-04" db="EMBL/GenBank/DDBJ databases">
        <authorList>
            <person name="Bliznina A."/>
        </authorList>
    </citation>
    <scope>NUCLEOTIDE SEQUENCE [LARGE SCALE GENOMIC DNA]</scope>
</reference>
<dbReference type="Proteomes" id="UP001158576">
    <property type="component" value="Chromosome XSR"/>
</dbReference>
<dbReference type="InterPro" id="IPR029064">
    <property type="entry name" value="Ribosomal_eL30-like_sf"/>
</dbReference>